<dbReference type="InterPro" id="IPR029058">
    <property type="entry name" value="AB_hydrolase_fold"/>
</dbReference>
<dbReference type="AlphaFoldDB" id="A0A5C6E6I8"/>
<evidence type="ECO:0000313" key="4">
    <source>
        <dbReference type="Proteomes" id="UP000315471"/>
    </source>
</evidence>
<evidence type="ECO:0000256" key="1">
    <source>
        <dbReference type="SAM" id="MobiDB-lite"/>
    </source>
</evidence>
<name>A0A5C6E6I8_9BACT</name>
<keyword evidence="4" id="KW-1185">Reference proteome</keyword>
<comment type="caution">
    <text evidence="3">The sequence shown here is derived from an EMBL/GenBank/DDBJ whole genome shotgun (WGS) entry which is preliminary data.</text>
</comment>
<evidence type="ECO:0008006" key="5">
    <source>
        <dbReference type="Google" id="ProtNLM"/>
    </source>
</evidence>
<dbReference type="SUPFAM" id="SSF49464">
    <property type="entry name" value="Carboxypeptidase regulatory domain-like"/>
    <property type="match status" value="1"/>
</dbReference>
<sequence>METTSRTTEEPCNKYGWTGDEGGKKKKNEMSKMNVVKNIWLTRLLILGTLLGGISFAQGETVFLKGKVMDTDDNWLNDATVTLLPVNAVARTDGNGEFALEFTLEEPLEERGGGGIATLKVERNGHSTRQIKIDSMDYFSQPMPIVVKLKPQLMVSSLTGFVVQMDPKNSIVGKRTGTDAHFYVYIPESVKTVKAAFYISMHGIGNITTPILQKFAEEEQLALVAMDGDPVKRGVASVTVLEEHIKKLAEMCGHPELATAPIMTFGHSNGTAFSASFPRDWPERTIAWVAFHPGFSSYLQFPNTEQVPALVMCGTADKYLLNARQDQTVATLRSERNAAMCMMMEGGVGHGPADAESTWAFVIDFLKASMRVRLNDDGSLKPVDIEKGWLGDVYNFEKGGRQSLNVASYDQYEGDKSTANWLPDSTFAKAWQAYGQTSPEKRR</sequence>
<keyword evidence="2" id="KW-0812">Transmembrane</keyword>
<proteinExistence type="predicted"/>
<keyword evidence="2" id="KW-1133">Transmembrane helix</keyword>
<dbReference type="EMBL" id="SJPY01000002">
    <property type="protein sequence ID" value="TWU44214.1"/>
    <property type="molecule type" value="Genomic_DNA"/>
</dbReference>
<organism evidence="3 4">
    <name type="scientific">Novipirellula aureliae</name>
    <dbReference type="NCBI Taxonomy" id="2527966"/>
    <lineage>
        <taxon>Bacteria</taxon>
        <taxon>Pseudomonadati</taxon>
        <taxon>Planctomycetota</taxon>
        <taxon>Planctomycetia</taxon>
        <taxon>Pirellulales</taxon>
        <taxon>Pirellulaceae</taxon>
        <taxon>Novipirellula</taxon>
    </lineage>
</organism>
<dbReference type="SUPFAM" id="SSF53474">
    <property type="entry name" value="alpha/beta-Hydrolases"/>
    <property type="match status" value="1"/>
</dbReference>
<feature type="transmembrane region" description="Helical" evidence="2">
    <location>
        <begin position="35"/>
        <end position="57"/>
    </location>
</feature>
<evidence type="ECO:0000256" key="2">
    <source>
        <dbReference type="SAM" id="Phobius"/>
    </source>
</evidence>
<dbReference type="InterPro" id="IPR008969">
    <property type="entry name" value="CarboxyPept-like_regulatory"/>
</dbReference>
<reference evidence="3 4" key="1">
    <citation type="submission" date="2019-02" db="EMBL/GenBank/DDBJ databases">
        <title>Deep-cultivation of Planctomycetes and their phenomic and genomic characterization uncovers novel biology.</title>
        <authorList>
            <person name="Wiegand S."/>
            <person name="Jogler M."/>
            <person name="Boedeker C."/>
            <person name="Pinto D."/>
            <person name="Vollmers J."/>
            <person name="Rivas-Marin E."/>
            <person name="Kohn T."/>
            <person name="Peeters S.H."/>
            <person name="Heuer A."/>
            <person name="Rast P."/>
            <person name="Oberbeckmann S."/>
            <person name="Bunk B."/>
            <person name="Jeske O."/>
            <person name="Meyerdierks A."/>
            <person name="Storesund J.E."/>
            <person name="Kallscheuer N."/>
            <person name="Luecker S."/>
            <person name="Lage O.M."/>
            <person name="Pohl T."/>
            <person name="Merkel B.J."/>
            <person name="Hornburger P."/>
            <person name="Mueller R.-W."/>
            <person name="Bruemmer F."/>
            <person name="Labrenz M."/>
            <person name="Spormann A.M."/>
            <person name="Op Den Camp H."/>
            <person name="Overmann J."/>
            <person name="Amann R."/>
            <person name="Jetten M.S.M."/>
            <person name="Mascher T."/>
            <person name="Medema M.H."/>
            <person name="Devos D.P."/>
            <person name="Kaster A.-K."/>
            <person name="Ovreas L."/>
            <person name="Rohde M."/>
            <person name="Galperin M.Y."/>
            <person name="Jogler C."/>
        </authorList>
    </citation>
    <scope>NUCLEOTIDE SEQUENCE [LARGE SCALE GENOMIC DNA]</scope>
    <source>
        <strain evidence="3 4">Q31b</strain>
    </source>
</reference>
<accession>A0A5C6E6I8</accession>
<keyword evidence="2" id="KW-0472">Membrane</keyword>
<dbReference type="Proteomes" id="UP000315471">
    <property type="component" value="Unassembled WGS sequence"/>
</dbReference>
<dbReference type="Gene3D" id="3.40.50.1820">
    <property type="entry name" value="alpha/beta hydrolase"/>
    <property type="match status" value="1"/>
</dbReference>
<evidence type="ECO:0000313" key="3">
    <source>
        <dbReference type="EMBL" id="TWU44214.1"/>
    </source>
</evidence>
<gene>
    <name evidence="3" type="ORF">Q31b_17500</name>
</gene>
<protein>
    <recommendedName>
        <fullName evidence="5">Alpha/beta hydrolase family protein</fullName>
    </recommendedName>
</protein>
<feature type="region of interest" description="Disordered" evidence="1">
    <location>
        <begin position="1"/>
        <end position="26"/>
    </location>
</feature>